<comment type="caution">
    <text evidence="1">The sequence shown here is derived from an EMBL/GenBank/DDBJ whole genome shotgun (WGS) entry which is preliminary data.</text>
</comment>
<evidence type="ECO:0000313" key="1">
    <source>
        <dbReference type="EMBL" id="KAH0555028.1"/>
    </source>
</evidence>
<proteinExistence type="predicted"/>
<name>A0AAV7IN79_COTGL</name>
<dbReference type="Proteomes" id="UP000826195">
    <property type="component" value="Unassembled WGS sequence"/>
</dbReference>
<keyword evidence="2" id="KW-1185">Reference proteome</keyword>
<sequence>MDPIISPDPGSVSGVFQLPLCTLTFTEEIDYLTDSLIKLHAALHNPAFKIVKPIRKSLHYGVYLTISYSSYDKLKNEDLTADNKIISLPLIELPRITYVSNVEIDDSINTMCGVYKPDKSIPLFTINASGLSSKLSDLETPLTKVKPKPKKVLKPKKNGKRGKPDNLVNFQEDIQMIVETYSLSLENRLSLPIMIKKFNEQLSKSSFPSEGMLQLKKLIFSKNNLNNLDALPLGIILSIDMHSHAAQAALNVKHTKVLYPKENSKSSTNSGVVENQELKHPILPEIDVTVLHQGSKFCWFRIKLFNADDFAKLKLPYTPVHYYFYTDLIVELYFYRECRHYKELYWSTLGCLNLSPLVDKIYFFSDCRLVERIDDKVIQFSNTLKFLYCYRLNSASFSVSSIDDLENLFKLVIRSTVFLYRRNFNMVNEDLDTPFTALTGERAHINVRKFLSEDNAYSVNNARDGLILGTGTQIGGINPHEVIIKCSDFVK</sequence>
<accession>A0AAV7IN79</accession>
<gene>
    <name evidence="1" type="ORF">KQX54_014789</name>
</gene>
<organism evidence="1 2">
    <name type="scientific">Cotesia glomerata</name>
    <name type="common">Lepidopteran parasitic wasp</name>
    <name type="synonym">Apanteles glomeratus</name>
    <dbReference type="NCBI Taxonomy" id="32391"/>
    <lineage>
        <taxon>Eukaryota</taxon>
        <taxon>Metazoa</taxon>
        <taxon>Ecdysozoa</taxon>
        <taxon>Arthropoda</taxon>
        <taxon>Hexapoda</taxon>
        <taxon>Insecta</taxon>
        <taxon>Pterygota</taxon>
        <taxon>Neoptera</taxon>
        <taxon>Endopterygota</taxon>
        <taxon>Hymenoptera</taxon>
        <taxon>Apocrita</taxon>
        <taxon>Ichneumonoidea</taxon>
        <taxon>Braconidae</taxon>
        <taxon>Microgastrinae</taxon>
        <taxon>Cotesia</taxon>
    </lineage>
</organism>
<evidence type="ECO:0000313" key="2">
    <source>
        <dbReference type="Proteomes" id="UP000826195"/>
    </source>
</evidence>
<reference evidence="1 2" key="1">
    <citation type="journal article" date="2021" name="J. Hered.">
        <title>A chromosome-level genome assembly of the parasitoid wasp, Cotesia glomerata (Hymenoptera: Braconidae).</title>
        <authorList>
            <person name="Pinto B.J."/>
            <person name="Weis J.J."/>
            <person name="Gamble T."/>
            <person name="Ode P.J."/>
            <person name="Paul R."/>
            <person name="Zaspel J.M."/>
        </authorList>
    </citation>
    <scope>NUCLEOTIDE SEQUENCE [LARGE SCALE GENOMIC DNA]</scope>
    <source>
        <strain evidence="1">CgM1</strain>
    </source>
</reference>
<protein>
    <submittedName>
        <fullName evidence="1">Uncharacterized protein</fullName>
    </submittedName>
</protein>
<dbReference type="AlphaFoldDB" id="A0AAV7IN79"/>
<dbReference type="EMBL" id="JAHXZJ010001119">
    <property type="protein sequence ID" value="KAH0555028.1"/>
    <property type="molecule type" value="Genomic_DNA"/>
</dbReference>